<evidence type="ECO:0000256" key="3">
    <source>
        <dbReference type="ARBA" id="ARBA00022450"/>
    </source>
</evidence>
<evidence type="ECO:0000259" key="5">
    <source>
        <dbReference type="PROSITE" id="PS50075"/>
    </source>
</evidence>
<dbReference type="Proteomes" id="UP000199515">
    <property type="component" value="Unassembled WGS sequence"/>
</dbReference>
<dbReference type="Pfam" id="PF00975">
    <property type="entry name" value="Thioesterase"/>
    <property type="match status" value="1"/>
</dbReference>
<dbReference type="Pfam" id="PF00501">
    <property type="entry name" value="AMP-binding"/>
    <property type="match status" value="1"/>
</dbReference>
<dbReference type="SUPFAM" id="SSF53474">
    <property type="entry name" value="alpha/beta-Hydrolases"/>
    <property type="match status" value="1"/>
</dbReference>
<feature type="domain" description="Carrier" evidence="5">
    <location>
        <begin position="558"/>
        <end position="636"/>
    </location>
</feature>
<dbReference type="PROSITE" id="PS50075">
    <property type="entry name" value="CARRIER"/>
    <property type="match status" value="1"/>
</dbReference>
<dbReference type="Gene3D" id="3.30.300.30">
    <property type="match status" value="1"/>
</dbReference>
<gene>
    <name evidence="6" type="ORF">SAMN05421504_106347</name>
</gene>
<dbReference type="PANTHER" id="PTHR22754">
    <property type="entry name" value="DISCO-INTERACTING PROTEIN 2 DIP2 -RELATED"/>
    <property type="match status" value="1"/>
</dbReference>
<dbReference type="InterPro" id="IPR045851">
    <property type="entry name" value="AMP-bd_C_sf"/>
</dbReference>
<dbReference type="GO" id="GO:0005886">
    <property type="term" value="C:plasma membrane"/>
    <property type="evidence" value="ECO:0007669"/>
    <property type="project" value="TreeGrafter"/>
</dbReference>
<dbReference type="STRING" id="589385.SAMN05421504_106347"/>
<evidence type="ECO:0000313" key="7">
    <source>
        <dbReference type="Proteomes" id="UP000199515"/>
    </source>
</evidence>
<name>A0A1H3LSV8_9PSEU</name>
<dbReference type="GO" id="GO:0031177">
    <property type="term" value="F:phosphopantetheine binding"/>
    <property type="evidence" value="ECO:0007669"/>
    <property type="project" value="InterPro"/>
</dbReference>
<dbReference type="InterPro" id="IPR020802">
    <property type="entry name" value="TesA-like"/>
</dbReference>
<comment type="cofactor">
    <cofactor evidence="1">
        <name>pantetheine 4'-phosphate</name>
        <dbReference type="ChEBI" id="CHEBI:47942"/>
    </cofactor>
</comment>
<dbReference type="InterPro" id="IPR009081">
    <property type="entry name" value="PP-bd_ACP"/>
</dbReference>
<evidence type="ECO:0000256" key="1">
    <source>
        <dbReference type="ARBA" id="ARBA00001957"/>
    </source>
</evidence>
<dbReference type="InterPro" id="IPR029058">
    <property type="entry name" value="AB_hydrolase_fold"/>
</dbReference>
<dbReference type="SMART" id="SM00824">
    <property type="entry name" value="PKS_TE"/>
    <property type="match status" value="1"/>
</dbReference>
<protein>
    <submittedName>
        <fullName evidence="6">Acyl-CoA synthetase (AMP-forming)/AMP-acid ligase II</fullName>
    </submittedName>
</protein>
<dbReference type="SMART" id="SM00823">
    <property type="entry name" value="PKS_PP"/>
    <property type="match status" value="1"/>
</dbReference>
<reference evidence="6 7" key="1">
    <citation type="submission" date="2016-10" db="EMBL/GenBank/DDBJ databases">
        <authorList>
            <person name="de Groot N.N."/>
        </authorList>
    </citation>
    <scope>NUCLEOTIDE SEQUENCE [LARGE SCALE GENOMIC DNA]</scope>
    <source>
        <strain evidence="6 7">CPCC 202699</strain>
    </source>
</reference>
<sequence>MSIHEDLLPRALFASNSDLGSVGDLLFQAAEQHEGKGLLHATTGQFVRYSELRDEALRMLGGLRELGVVPGQVVALLPERGEDFIPALWACFLGGFIACAPAPITDSLNERVARLNQLDELLDRPFFVTDDLALTTRAAESGLLVAGIEQARLLGATVAPHEVRPYRPSPSEVALTMLTSGSTGVAKAVQLTHANLLAALAAKIEALTLTAGDVMLNWVSFDHVAATIETHLLPLAAGAVQVHVPPSHVLADPLEFPRLISEHRVTITFTPNFLLGLVNAELDRLSEPLDVDLSAVRHVISGGEANPVSTGVGFLDRLAPYGLHGRALWPAFGMTETCAGSIYNKEFPIADAGAEFAAVGRPVRGLDIRIADDGEVQLRGPMITPGYRGNPVANAAAFTEDGWFRTGDLGSLRDGRLTLAGRNKDSIVVNGVNYFSHDLEAVITAMPGVEPSFVAAFAIRPPGSDTEELVVAFTAAPEVAADEAALYRVVTAVRDRTALHWGFRPALVLPLPAAEFPKTSLGKIQRPLMRRTLESGGYAEHESAVTDLVRRKLGGYTAPEGPTEELLAELYGQVFGLDPATVSATASFFDLGGTSVDVLRLRRLVEQRLPGTEVTVPQLFGAPTVRLLATRVDAAGDLPYDPIVPLQTSGSGTPLFCVHPAGAEVLVFVALAKHFTGERPFYALRFRGFGADEEPFGSWDEMVDCYVDAIRRTQPEGPYALTGYSLGGAIAFDVAKRLEAAGERVDFYCSIDLPPHIPDIDVFDFACTATNLALFVGLTNVEQLETLPPVLRGMSQEDQLAHLIGLASPARLAELDLDLAQFSEWVHIAHALVTAAKTYEPTGTVEEVTVLYASPLRWTEEDWTARMRRWDEHSRTPVRYHPVPGEHHTLLGPEFVAAVHEVLSGELKRALGED</sequence>
<accession>A0A1H3LSV8</accession>
<dbReference type="EMBL" id="FNON01000006">
    <property type="protein sequence ID" value="SDY67637.1"/>
    <property type="molecule type" value="Genomic_DNA"/>
</dbReference>
<organism evidence="6 7">
    <name type="scientific">Amycolatopsis xylanica</name>
    <dbReference type="NCBI Taxonomy" id="589385"/>
    <lineage>
        <taxon>Bacteria</taxon>
        <taxon>Bacillati</taxon>
        <taxon>Actinomycetota</taxon>
        <taxon>Actinomycetes</taxon>
        <taxon>Pseudonocardiales</taxon>
        <taxon>Pseudonocardiaceae</taxon>
        <taxon>Amycolatopsis</taxon>
    </lineage>
</organism>
<dbReference type="RefSeq" id="WP_091293838.1">
    <property type="nucleotide sequence ID" value="NZ_FNON01000006.1"/>
</dbReference>
<proteinExistence type="inferred from homology"/>
<dbReference type="Gene3D" id="1.10.1200.10">
    <property type="entry name" value="ACP-like"/>
    <property type="match status" value="1"/>
</dbReference>
<dbReference type="GO" id="GO:0070566">
    <property type="term" value="F:adenylyltransferase activity"/>
    <property type="evidence" value="ECO:0007669"/>
    <property type="project" value="TreeGrafter"/>
</dbReference>
<dbReference type="InterPro" id="IPR042099">
    <property type="entry name" value="ANL_N_sf"/>
</dbReference>
<keyword evidence="6" id="KW-0436">Ligase</keyword>
<dbReference type="InterPro" id="IPR020806">
    <property type="entry name" value="PKS_PP-bd"/>
</dbReference>
<evidence type="ECO:0000313" key="6">
    <source>
        <dbReference type="EMBL" id="SDY67637.1"/>
    </source>
</evidence>
<dbReference type="AlphaFoldDB" id="A0A1H3LSV8"/>
<dbReference type="GO" id="GO:0006633">
    <property type="term" value="P:fatty acid biosynthetic process"/>
    <property type="evidence" value="ECO:0007669"/>
    <property type="project" value="TreeGrafter"/>
</dbReference>
<dbReference type="InterPro" id="IPR000873">
    <property type="entry name" value="AMP-dep_synth/lig_dom"/>
</dbReference>
<dbReference type="SUPFAM" id="SSF56801">
    <property type="entry name" value="Acetyl-CoA synthetase-like"/>
    <property type="match status" value="1"/>
</dbReference>
<evidence type="ECO:0000256" key="2">
    <source>
        <dbReference type="ARBA" id="ARBA00006432"/>
    </source>
</evidence>
<dbReference type="GO" id="GO:0016874">
    <property type="term" value="F:ligase activity"/>
    <property type="evidence" value="ECO:0007669"/>
    <property type="project" value="UniProtKB-KW"/>
</dbReference>
<dbReference type="Gene3D" id="3.40.50.12780">
    <property type="entry name" value="N-terminal domain of ligase-like"/>
    <property type="match status" value="1"/>
</dbReference>
<keyword evidence="3" id="KW-0596">Phosphopantetheine</keyword>
<dbReference type="InterPro" id="IPR001031">
    <property type="entry name" value="Thioesterase"/>
</dbReference>
<evidence type="ECO:0000256" key="4">
    <source>
        <dbReference type="ARBA" id="ARBA00022553"/>
    </source>
</evidence>
<dbReference type="OrthoDB" id="3671040at2"/>
<comment type="similarity">
    <text evidence="2">Belongs to the ATP-dependent AMP-binding enzyme family.</text>
</comment>
<dbReference type="Gene3D" id="3.40.50.1820">
    <property type="entry name" value="alpha/beta hydrolase"/>
    <property type="match status" value="1"/>
</dbReference>
<keyword evidence="7" id="KW-1185">Reference proteome</keyword>
<dbReference type="Pfam" id="PF00550">
    <property type="entry name" value="PP-binding"/>
    <property type="match status" value="1"/>
</dbReference>
<dbReference type="SUPFAM" id="SSF47336">
    <property type="entry name" value="ACP-like"/>
    <property type="match status" value="1"/>
</dbReference>
<keyword evidence="4" id="KW-0597">Phosphoprotein</keyword>
<dbReference type="PANTHER" id="PTHR22754:SF32">
    <property type="entry name" value="DISCO-INTERACTING PROTEIN 2"/>
    <property type="match status" value="1"/>
</dbReference>
<dbReference type="InterPro" id="IPR036736">
    <property type="entry name" value="ACP-like_sf"/>
</dbReference>